<dbReference type="RefSeq" id="WP_181501574.1">
    <property type="nucleotide sequence ID" value="NZ_JACDUH010000003.1"/>
</dbReference>
<dbReference type="EMBL" id="JACDUH010000003">
    <property type="protein sequence ID" value="MBA2851752.1"/>
    <property type="molecule type" value="Genomic_DNA"/>
</dbReference>
<accession>A0A7J9NVP2</accession>
<gene>
    <name evidence="1" type="ORF">HNP86_001911</name>
</gene>
<dbReference type="Proteomes" id="UP000564425">
    <property type="component" value="Unassembled WGS sequence"/>
</dbReference>
<evidence type="ECO:0000313" key="1">
    <source>
        <dbReference type="EMBL" id="MBA2851752.1"/>
    </source>
</evidence>
<proteinExistence type="predicted"/>
<evidence type="ECO:0000313" key="2">
    <source>
        <dbReference type="Proteomes" id="UP000564425"/>
    </source>
</evidence>
<protein>
    <submittedName>
        <fullName evidence="1">Uncharacterized protein</fullName>
    </submittedName>
</protein>
<dbReference type="AlphaFoldDB" id="A0A7J9NVP2"/>
<reference evidence="1 2" key="1">
    <citation type="submission" date="2020-07" db="EMBL/GenBank/DDBJ databases">
        <title>Genomic Encyclopedia of Type Strains, Phase IV (KMG-V): Genome sequencing to study the core and pangenomes of soil and plant-associated prokaryotes.</title>
        <authorList>
            <person name="Whitman W."/>
        </authorList>
    </citation>
    <scope>NUCLEOTIDE SEQUENCE [LARGE SCALE GENOMIC DNA]</scope>
    <source>
        <strain evidence="1 2">A1</strain>
    </source>
</reference>
<sequence length="119" mass="13636">MESTIIADKLRKRGYFVRNDKYSITAIGKALSVHLMPKNSKLVLNYDEDAIPVYVYKYSITIAKLNTEKTVIKLFSLDSDEPIAELNTAEETVEWILTDASRKVCETNWCFKHGRECIA</sequence>
<name>A0A7J9NVP2_METMI</name>
<comment type="caution">
    <text evidence="1">The sequence shown here is derived from an EMBL/GenBank/DDBJ whole genome shotgun (WGS) entry which is preliminary data.</text>
</comment>
<organism evidence="1 2">
    <name type="scientific">Methanococcus maripaludis</name>
    <name type="common">Methanococcus deltae</name>
    <dbReference type="NCBI Taxonomy" id="39152"/>
    <lineage>
        <taxon>Archaea</taxon>
        <taxon>Methanobacteriati</taxon>
        <taxon>Methanobacteriota</taxon>
        <taxon>Methanomada group</taxon>
        <taxon>Methanococci</taxon>
        <taxon>Methanococcales</taxon>
        <taxon>Methanococcaceae</taxon>
        <taxon>Methanococcus</taxon>
    </lineage>
</organism>